<accession>A0A916RZZ4</accession>
<dbReference type="Proteomes" id="UP000636264">
    <property type="component" value="Unassembled WGS sequence"/>
</dbReference>
<dbReference type="Gene3D" id="3.30.450.20">
    <property type="entry name" value="PAS domain"/>
    <property type="match status" value="1"/>
</dbReference>
<dbReference type="GO" id="GO:0003677">
    <property type="term" value="F:DNA binding"/>
    <property type="evidence" value="ECO:0007669"/>
    <property type="project" value="UniProtKB-KW"/>
</dbReference>
<dbReference type="InterPro" id="IPR036388">
    <property type="entry name" value="WH-like_DNA-bd_sf"/>
</dbReference>
<reference evidence="5" key="2">
    <citation type="submission" date="2020-09" db="EMBL/GenBank/DDBJ databases">
        <authorList>
            <person name="Sun Q."/>
            <person name="Zhou Y."/>
        </authorList>
    </citation>
    <scope>NUCLEOTIDE SEQUENCE</scope>
    <source>
        <strain evidence="5">CGMCC 1.15320</strain>
    </source>
</reference>
<keyword evidence="3" id="KW-0804">Transcription</keyword>
<dbReference type="InterPro" id="IPR000792">
    <property type="entry name" value="Tscrpt_reg_LuxR_C"/>
</dbReference>
<dbReference type="PROSITE" id="PS00622">
    <property type="entry name" value="HTH_LUXR_1"/>
    <property type="match status" value="1"/>
</dbReference>
<comment type="caution">
    <text evidence="5">The sequence shown here is derived from an EMBL/GenBank/DDBJ whole genome shotgun (WGS) entry which is preliminary data.</text>
</comment>
<dbReference type="NCBIfam" id="TIGR00229">
    <property type="entry name" value="sensory_box"/>
    <property type="match status" value="1"/>
</dbReference>
<keyword evidence="2" id="KW-0238">DNA-binding</keyword>
<dbReference type="InterPro" id="IPR035965">
    <property type="entry name" value="PAS-like_dom_sf"/>
</dbReference>
<keyword evidence="6" id="KW-1185">Reference proteome</keyword>
<dbReference type="GO" id="GO:0006355">
    <property type="term" value="P:regulation of DNA-templated transcription"/>
    <property type="evidence" value="ECO:0007669"/>
    <property type="project" value="InterPro"/>
</dbReference>
<dbReference type="InterPro" id="IPR016032">
    <property type="entry name" value="Sig_transdc_resp-reg_C-effctor"/>
</dbReference>
<dbReference type="SMART" id="SM00091">
    <property type="entry name" value="PAS"/>
    <property type="match status" value="1"/>
</dbReference>
<feature type="domain" description="HTH luxR-type" evidence="4">
    <location>
        <begin position="123"/>
        <end position="188"/>
    </location>
</feature>
<dbReference type="Gene3D" id="1.10.10.10">
    <property type="entry name" value="Winged helix-like DNA-binding domain superfamily/Winged helix DNA-binding domain"/>
    <property type="match status" value="1"/>
</dbReference>
<dbReference type="EMBL" id="BMIF01000010">
    <property type="protein sequence ID" value="GGA74716.1"/>
    <property type="molecule type" value="Genomic_DNA"/>
</dbReference>
<dbReference type="PRINTS" id="PR00038">
    <property type="entry name" value="HTHLUXR"/>
</dbReference>
<protein>
    <recommendedName>
        <fullName evidence="4">HTH luxR-type domain-containing protein</fullName>
    </recommendedName>
</protein>
<dbReference type="SUPFAM" id="SSF55785">
    <property type="entry name" value="PYP-like sensor domain (PAS domain)"/>
    <property type="match status" value="1"/>
</dbReference>
<evidence type="ECO:0000256" key="2">
    <source>
        <dbReference type="ARBA" id="ARBA00023125"/>
    </source>
</evidence>
<sequence length="194" mass="22200">MDASALPETELLLTGFLHAPAAILVLSNRHIVAANEEIERTFGWPREDLEGQSIRILYPSNVDFEKVGTRWQRWLKAQDTYEDERFMQRRNGEIIWVRVRGRTLTPEEPFKLTVWTLEHLKDRAPVTAALTAKEREVARGMVNGYTSKEIGLAMGISPRTVEVHRRSVKRKLGVHKPAELAAKLLSSRPLDLHE</sequence>
<dbReference type="InterPro" id="IPR000014">
    <property type="entry name" value="PAS"/>
</dbReference>
<proteinExistence type="predicted"/>
<dbReference type="SMART" id="SM00421">
    <property type="entry name" value="HTH_LUXR"/>
    <property type="match status" value="1"/>
</dbReference>
<dbReference type="SUPFAM" id="SSF46894">
    <property type="entry name" value="C-terminal effector domain of the bipartite response regulators"/>
    <property type="match status" value="1"/>
</dbReference>
<evidence type="ECO:0000256" key="1">
    <source>
        <dbReference type="ARBA" id="ARBA00023015"/>
    </source>
</evidence>
<dbReference type="PANTHER" id="PTHR44688">
    <property type="entry name" value="DNA-BINDING TRANSCRIPTIONAL ACTIVATOR DEVR_DOSR"/>
    <property type="match status" value="1"/>
</dbReference>
<reference evidence="5" key="1">
    <citation type="journal article" date="2014" name="Int. J. Syst. Evol. Microbiol.">
        <title>Complete genome sequence of Corynebacterium casei LMG S-19264T (=DSM 44701T), isolated from a smear-ripened cheese.</title>
        <authorList>
            <consortium name="US DOE Joint Genome Institute (JGI-PGF)"/>
            <person name="Walter F."/>
            <person name="Albersmeier A."/>
            <person name="Kalinowski J."/>
            <person name="Ruckert C."/>
        </authorList>
    </citation>
    <scope>NUCLEOTIDE SEQUENCE</scope>
    <source>
        <strain evidence="5">CGMCC 1.15320</strain>
    </source>
</reference>
<dbReference type="RefSeq" id="WP_188722001.1">
    <property type="nucleotide sequence ID" value="NZ_BMIF01000010.1"/>
</dbReference>
<dbReference type="Pfam" id="PF00196">
    <property type="entry name" value="GerE"/>
    <property type="match status" value="1"/>
</dbReference>
<organism evidence="5 6">
    <name type="scientific">Nitratireductor aestuarii</name>
    <dbReference type="NCBI Taxonomy" id="1735103"/>
    <lineage>
        <taxon>Bacteria</taxon>
        <taxon>Pseudomonadati</taxon>
        <taxon>Pseudomonadota</taxon>
        <taxon>Alphaproteobacteria</taxon>
        <taxon>Hyphomicrobiales</taxon>
        <taxon>Phyllobacteriaceae</taxon>
        <taxon>Nitratireductor</taxon>
    </lineage>
</organism>
<evidence type="ECO:0000259" key="4">
    <source>
        <dbReference type="PROSITE" id="PS50043"/>
    </source>
</evidence>
<dbReference type="CDD" id="cd06170">
    <property type="entry name" value="LuxR_C_like"/>
    <property type="match status" value="1"/>
</dbReference>
<dbReference type="CDD" id="cd00130">
    <property type="entry name" value="PAS"/>
    <property type="match status" value="1"/>
</dbReference>
<dbReference type="PROSITE" id="PS50043">
    <property type="entry name" value="HTH_LUXR_2"/>
    <property type="match status" value="1"/>
</dbReference>
<name>A0A916RZZ4_9HYPH</name>
<evidence type="ECO:0000313" key="6">
    <source>
        <dbReference type="Proteomes" id="UP000636264"/>
    </source>
</evidence>
<dbReference type="AlphaFoldDB" id="A0A916RZZ4"/>
<dbReference type="Pfam" id="PF13426">
    <property type="entry name" value="PAS_9"/>
    <property type="match status" value="1"/>
</dbReference>
<evidence type="ECO:0000256" key="3">
    <source>
        <dbReference type="ARBA" id="ARBA00023163"/>
    </source>
</evidence>
<gene>
    <name evidence="5" type="ORF">GCM10011385_30920</name>
</gene>
<keyword evidence="1" id="KW-0805">Transcription regulation</keyword>
<evidence type="ECO:0000313" key="5">
    <source>
        <dbReference type="EMBL" id="GGA74716.1"/>
    </source>
</evidence>
<dbReference type="PANTHER" id="PTHR44688:SF16">
    <property type="entry name" value="DNA-BINDING TRANSCRIPTIONAL ACTIVATOR DEVR_DOSR"/>
    <property type="match status" value="1"/>
</dbReference>